<comment type="caution">
    <text evidence="2">The sequence shown here is derived from an EMBL/GenBank/DDBJ whole genome shotgun (WGS) entry which is preliminary data.</text>
</comment>
<accession>A0A1I0WQA8</accession>
<organism evidence="2 4">
    <name type="scientific">Pseudomonas simiae</name>
    <dbReference type="NCBI Taxonomy" id="321846"/>
    <lineage>
        <taxon>Bacteria</taxon>
        <taxon>Pseudomonadati</taxon>
        <taxon>Pseudomonadota</taxon>
        <taxon>Gammaproteobacteria</taxon>
        <taxon>Pseudomonadales</taxon>
        <taxon>Pseudomonadaceae</taxon>
        <taxon>Pseudomonas</taxon>
    </lineage>
</organism>
<keyword evidence="5" id="KW-1185">Reference proteome</keyword>
<evidence type="ECO:0000313" key="3">
    <source>
        <dbReference type="EMBL" id="MCF5321967.1"/>
    </source>
</evidence>
<feature type="region of interest" description="Disordered" evidence="1">
    <location>
        <begin position="1"/>
        <end position="32"/>
    </location>
</feature>
<name>U1SJK3_9PSED</name>
<proteinExistence type="predicted"/>
<dbReference type="GeneID" id="45626277"/>
<dbReference type="EMBL" id="WKCM01000076">
    <property type="protein sequence ID" value="MCF5321967.1"/>
    <property type="molecule type" value="Genomic_DNA"/>
</dbReference>
<dbReference type="PATRIC" id="fig|1390371.3.peg.4164"/>
<sequence>MSEPRHLKLDAPFPELGDLGSNSQKGGSDRYSVAAEVEAQQQALA</sequence>
<dbReference type="Proteomes" id="UP000814078">
    <property type="component" value="Unassembled WGS sequence"/>
</dbReference>
<evidence type="ECO:0000313" key="2">
    <source>
        <dbReference type="EMBL" id="ERH51980.1"/>
    </source>
</evidence>
<reference evidence="3 5" key="2">
    <citation type="submission" date="2019-11" db="EMBL/GenBank/DDBJ databases">
        <title>Epiphytic Pseudomonas syringae from cherry orchards.</title>
        <authorList>
            <person name="Hulin M.T."/>
        </authorList>
    </citation>
    <scope>NUCLEOTIDE SEQUENCE [LARGE SCALE GENOMIC DNA]</scope>
    <source>
        <strain evidence="3 5">PA-5-11C</strain>
    </source>
</reference>
<gene>
    <name evidence="3" type="ORF">GIW13_27090</name>
    <name evidence="2" type="ORF">O204_07930</name>
</gene>
<dbReference type="EMBL" id="AVQG01000045">
    <property type="protein sequence ID" value="ERH51980.1"/>
    <property type="molecule type" value="Genomic_DNA"/>
</dbReference>
<dbReference type="AlphaFoldDB" id="U1SJK3"/>
<evidence type="ECO:0000256" key="1">
    <source>
        <dbReference type="SAM" id="MobiDB-lite"/>
    </source>
</evidence>
<evidence type="ECO:0000313" key="5">
    <source>
        <dbReference type="Proteomes" id="UP000814078"/>
    </source>
</evidence>
<evidence type="ECO:0000313" key="4">
    <source>
        <dbReference type="Proteomes" id="UP000016504"/>
    </source>
</evidence>
<dbReference type="RefSeq" id="WP_010209731.1">
    <property type="nucleotide sequence ID" value="NZ_AVQG01000045.1"/>
</dbReference>
<protein>
    <submittedName>
        <fullName evidence="2">Uncharacterized protein</fullName>
    </submittedName>
</protein>
<reference evidence="2 4" key="1">
    <citation type="submission" date="2013-08" db="EMBL/GenBank/DDBJ databases">
        <title>Biodegradation of aromatic compounds in biofilm forming Pseudomonas isolated from sewage sludge.</title>
        <authorList>
            <person name="Qureshi A."/>
            <person name="Ghosh S."/>
            <person name="Khardenavis A.A."/>
            <person name="Kapley A."/>
            <person name="Purohit H.J."/>
        </authorList>
    </citation>
    <scope>NUCLEOTIDE SEQUENCE [LARGE SCALE GENOMIC DNA]</scope>
    <source>
        <strain evidence="2 4">EGD-AQ6</strain>
    </source>
</reference>
<dbReference type="Proteomes" id="UP000016504">
    <property type="component" value="Unassembled WGS sequence"/>
</dbReference>
<accession>U1SJK3</accession>